<evidence type="ECO:0000256" key="1">
    <source>
        <dbReference type="ARBA" id="ARBA00001947"/>
    </source>
</evidence>
<keyword evidence="10" id="KW-1185">Reference proteome</keyword>
<reference evidence="10" key="1">
    <citation type="submission" date="2021-01" db="EMBL/GenBank/DDBJ databases">
        <title>Genome public.</title>
        <authorList>
            <person name="Liu C."/>
            <person name="Sun Q."/>
        </authorList>
    </citation>
    <scope>NUCLEOTIDE SEQUENCE [LARGE SCALE GENOMIC DNA]</scope>
    <source>
        <strain evidence="10">YIM B02505</strain>
    </source>
</reference>
<keyword evidence="4 7" id="KW-0812">Transmembrane</keyword>
<comment type="caution">
    <text evidence="9">The sequence shown here is derived from an EMBL/GenBank/DDBJ whole genome shotgun (WGS) entry which is preliminary data.</text>
</comment>
<evidence type="ECO:0000256" key="7">
    <source>
        <dbReference type="SAM" id="Phobius"/>
    </source>
</evidence>
<feature type="transmembrane region" description="Helical" evidence="7">
    <location>
        <begin position="141"/>
        <end position="162"/>
    </location>
</feature>
<evidence type="ECO:0000256" key="2">
    <source>
        <dbReference type="ARBA" id="ARBA00004141"/>
    </source>
</evidence>
<dbReference type="InterPro" id="IPR008915">
    <property type="entry name" value="Peptidase_M50"/>
</dbReference>
<feature type="transmembrane region" description="Helical" evidence="7">
    <location>
        <begin position="55"/>
        <end position="78"/>
    </location>
</feature>
<gene>
    <name evidence="9" type="ORF">JHL18_05785</name>
</gene>
<name>A0ABS1ELA6_9CLOT</name>
<comment type="similarity">
    <text evidence="3">Belongs to the peptidase M50B family.</text>
</comment>
<organism evidence="9 10">
    <name type="scientific">Clostridium yunnanense</name>
    <dbReference type="NCBI Taxonomy" id="2800325"/>
    <lineage>
        <taxon>Bacteria</taxon>
        <taxon>Bacillati</taxon>
        <taxon>Bacillota</taxon>
        <taxon>Clostridia</taxon>
        <taxon>Eubacteriales</taxon>
        <taxon>Clostridiaceae</taxon>
        <taxon>Clostridium</taxon>
    </lineage>
</organism>
<protein>
    <recommendedName>
        <fullName evidence="8">Peptidase M50 domain-containing protein</fullName>
    </recommendedName>
</protein>
<dbReference type="EMBL" id="JAENHN010000011">
    <property type="protein sequence ID" value="MBK1810157.1"/>
    <property type="molecule type" value="Genomic_DNA"/>
</dbReference>
<evidence type="ECO:0000256" key="6">
    <source>
        <dbReference type="ARBA" id="ARBA00023136"/>
    </source>
</evidence>
<feature type="domain" description="Peptidase M50" evidence="8">
    <location>
        <begin position="59"/>
        <end position="256"/>
    </location>
</feature>
<keyword evidence="5 7" id="KW-1133">Transmembrane helix</keyword>
<proteinExistence type="inferred from homology"/>
<accession>A0ABS1ELA6</accession>
<evidence type="ECO:0000259" key="8">
    <source>
        <dbReference type="Pfam" id="PF02163"/>
    </source>
</evidence>
<evidence type="ECO:0000256" key="4">
    <source>
        <dbReference type="ARBA" id="ARBA00022692"/>
    </source>
</evidence>
<evidence type="ECO:0000313" key="9">
    <source>
        <dbReference type="EMBL" id="MBK1810157.1"/>
    </source>
</evidence>
<comment type="subcellular location">
    <subcellularLocation>
        <location evidence="2">Membrane</location>
        <topology evidence="2">Multi-pass membrane protein</topology>
    </subcellularLocation>
</comment>
<feature type="transmembrane region" description="Helical" evidence="7">
    <location>
        <begin position="20"/>
        <end position="43"/>
    </location>
</feature>
<dbReference type="RefSeq" id="WP_200267081.1">
    <property type="nucleotide sequence ID" value="NZ_JAENHN010000011.1"/>
</dbReference>
<evidence type="ECO:0000256" key="5">
    <source>
        <dbReference type="ARBA" id="ARBA00022989"/>
    </source>
</evidence>
<sequence>MINEYTIKHSKMKHTKSTILIALIMIVVSFYCGLELISLKTAYGRYLRFTDLCEIIINFFIIYYFSVFLHEMGHLIVYKIYRYPIKLFVVGPFVCAREEVSFKIKFKITPLVLGGSVMIDLNNVLTEKLEYNTFIKSIKRMLLGGVLVTGILVITGIGLIFSQSFRETGIILVLLNVSSVLSSMIKFGNSAGDLILIKYLNKNPQNMIPYFAENLRLEYPINKYCMQIIIDYIDQALKQREINSLTLNLIDAFLEYNQIENKNFTEETLRFLNWLVNSFDELILTKSIAIRVAAINLINRIDDFKTVKENTKKITSINSYKVKKHPLYKIYIEFDSYAKKQC</sequence>
<comment type="cofactor">
    <cofactor evidence="1">
        <name>Zn(2+)</name>
        <dbReference type="ChEBI" id="CHEBI:29105"/>
    </cofactor>
</comment>
<dbReference type="Proteomes" id="UP000596739">
    <property type="component" value="Unassembled WGS sequence"/>
</dbReference>
<keyword evidence="6 7" id="KW-0472">Membrane</keyword>
<dbReference type="Pfam" id="PF02163">
    <property type="entry name" value="Peptidase_M50"/>
    <property type="match status" value="1"/>
</dbReference>
<evidence type="ECO:0000256" key="3">
    <source>
        <dbReference type="ARBA" id="ARBA00007931"/>
    </source>
</evidence>
<evidence type="ECO:0000313" key="10">
    <source>
        <dbReference type="Proteomes" id="UP000596739"/>
    </source>
</evidence>